<protein>
    <submittedName>
        <fullName evidence="1">NinB protein</fullName>
    </submittedName>
</protein>
<organism evidence="1">
    <name type="scientific">Siphoviridae sp. ctHDv29</name>
    <dbReference type="NCBI Taxonomy" id="2826228"/>
    <lineage>
        <taxon>Viruses</taxon>
        <taxon>Duplodnaviria</taxon>
        <taxon>Heunggongvirae</taxon>
        <taxon>Uroviricota</taxon>
        <taxon>Caudoviricetes</taxon>
    </lineage>
</organism>
<sequence>MRELNVVEASWSMDASGSWLKLRPEHPGQAQMVAGEIEPQKKYTVTIKEFRKKRSLDANRYLWVLCNKLSVKVGAPPEEIYRHYIPDVGDNSDTICIPDAAVKRFREGWEHDGLGWCTEIMASKIPGCTNVICYYGSSTYDTKQMARLIDLVVEDCKQQGIETLPPEELERMALEWRQDEKGNEGNKDT</sequence>
<accession>A0A8S5M6Q3</accession>
<dbReference type="EMBL" id="BK014836">
    <property type="protein sequence ID" value="DAD77892.1"/>
    <property type="molecule type" value="Genomic_DNA"/>
</dbReference>
<evidence type="ECO:0000313" key="1">
    <source>
        <dbReference type="EMBL" id="DAD77892.1"/>
    </source>
</evidence>
<dbReference type="Gene3D" id="1.10.3790.10">
    <property type="entry name" value="NinB"/>
    <property type="match status" value="1"/>
</dbReference>
<dbReference type="InterPro" id="IPR036619">
    <property type="entry name" value="NinB_sf"/>
</dbReference>
<proteinExistence type="predicted"/>
<reference evidence="1" key="1">
    <citation type="journal article" date="2021" name="Proc. Natl. Acad. Sci. U.S.A.">
        <title>A Catalog of Tens of Thousands of Viruses from Human Metagenomes Reveals Hidden Associations with Chronic Diseases.</title>
        <authorList>
            <person name="Tisza M.J."/>
            <person name="Buck C.B."/>
        </authorList>
    </citation>
    <scope>NUCLEOTIDE SEQUENCE</scope>
    <source>
        <strain evidence="1">CtHDv29</strain>
    </source>
</reference>
<name>A0A8S5M6Q3_9CAUD</name>